<accession>A0A1I7GRB4</accession>
<evidence type="ECO:0000256" key="1">
    <source>
        <dbReference type="ARBA" id="ARBA00004651"/>
    </source>
</evidence>
<sequence length="880" mass="95919">MESSHSRTYKIFASCTSFCYRHAPWVLLISFIFVAISAVYTTRNLGMNTDTTDMLSEHLPFRINSEKYDQAFPQDTNILLLVLSAPTPEQAYSTAHRLVALLKKDNKNFSDVYAPGVEDFFGRNGLLYEDIPQLERITDHLAEAQPLIAQIARNPTLHTFITLLTQATDELNKGQHLELEPVFQGVSETINAQLASRSRALSWQTLFRGEPLKAGYQEIIVVKPIPDYSELLPSKQPVMAVRAAAEEVGLTDDGPIQLRITGDMALADDELKSSLDGMEIAGVVTFIMVGAVLYSAMYTVGMTIAVLICLVAGLVLTAAFATVAIGQVNVISIAFAVLYIGLGADFAIHFLLRYREMQESGLLTKTAVYRAGGEAGVALTACTIANAIGFYAFIPTSYSGVAELGIISGTGMLISLVVTFIVGSALLRYLSGQSAVKPNGRKMLGKVLEVSLKWRKLTHISVCLVLLLAAVLWPQIRFDYNLLNMQDPKGEAVQTFRELLASPDHSPWYAVVLTEDRNEIQQLKENLSKLPEVSKVVSIKDFVPPEQEEKLAAIEEMSLIIGPELSMATPSAVKQTVLQQQQALASLHSALERFTVDYPDSSTLASALALSNSVESLLHRLNKADPDDQGKLLHLLEENLLSTLSVALQRLYNLIEATPFGEQELPASLANRWHSHTGEYLVAVYPSDDIGDNESLRRFVRSVQQVAPHATGIPVISLEAGNAVIDAFIQAFSLTLAGVVIALLLMLRSIKYTVLVLIPLLLSSIFIGIFTVLLDTPFNFANIIALPLLLGLGIDSSLHMVHRSMDNQVGSEVLIHTSTARAIFYSALTALVDFASLMFSPHKGTASMGTLLAVGLAFTLICTLVILPSLLGNSSRRTTS</sequence>
<evidence type="ECO:0000313" key="8">
    <source>
        <dbReference type="EMBL" id="SFU50985.1"/>
    </source>
</evidence>
<feature type="domain" description="Membrane transport protein MMPL" evidence="7">
    <location>
        <begin position="236"/>
        <end position="457"/>
    </location>
</feature>
<dbReference type="NCBIfam" id="TIGR03480">
    <property type="entry name" value="HpnN"/>
    <property type="match status" value="1"/>
</dbReference>
<dbReference type="PANTHER" id="PTHR33406:SF13">
    <property type="entry name" value="MEMBRANE PROTEIN YDFJ"/>
    <property type="match status" value="1"/>
</dbReference>
<evidence type="ECO:0000256" key="2">
    <source>
        <dbReference type="ARBA" id="ARBA00022475"/>
    </source>
</evidence>
<protein>
    <recommendedName>
        <fullName evidence="7">Membrane transport protein MMPL domain-containing protein</fullName>
    </recommendedName>
</protein>
<keyword evidence="2" id="KW-1003">Cell membrane</keyword>
<evidence type="ECO:0000256" key="6">
    <source>
        <dbReference type="SAM" id="Phobius"/>
    </source>
</evidence>
<dbReference type="PANTHER" id="PTHR33406">
    <property type="entry name" value="MEMBRANE PROTEIN MJ1562-RELATED"/>
    <property type="match status" value="1"/>
</dbReference>
<keyword evidence="3 6" id="KW-0812">Transmembrane</keyword>
<name>A0A1I7GRB4_9PROT</name>
<feature type="transmembrane region" description="Helical" evidence="6">
    <location>
        <begin position="727"/>
        <end position="747"/>
    </location>
</feature>
<feature type="transmembrane region" description="Helical" evidence="6">
    <location>
        <begin position="373"/>
        <end position="394"/>
    </location>
</feature>
<dbReference type="RefSeq" id="WP_074927688.1">
    <property type="nucleotide sequence ID" value="NZ_FPBL01000003.1"/>
</dbReference>
<dbReference type="SUPFAM" id="SSF82866">
    <property type="entry name" value="Multidrug efflux transporter AcrB transmembrane domain"/>
    <property type="match status" value="2"/>
</dbReference>
<dbReference type="InterPro" id="IPR050545">
    <property type="entry name" value="Mycobact_MmpL"/>
</dbReference>
<evidence type="ECO:0000256" key="4">
    <source>
        <dbReference type="ARBA" id="ARBA00022989"/>
    </source>
</evidence>
<keyword evidence="4 6" id="KW-1133">Transmembrane helix</keyword>
<dbReference type="GO" id="GO:0005886">
    <property type="term" value="C:plasma membrane"/>
    <property type="evidence" value="ECO:0007669"/>
    <property type="project" value="UniProtKB-SubCell"/>
</dbReference>
<dbReference type="Proteomes" id="UP000183926">
    <property type="component" value="Unassembled WGS sequence"/>
</dbReference>
<feature type="transmembrane region" description="Helical" evidence="6">
    <location>
        <begin position="457"/>
        <end position="476"/>
    </location>
</feature>
<dbReference type="AlphaFoldDB" id="A0A1I7GRB4"/>
<proteinExistence type="predicted"/>
<evidence type="ECO:0000256" key="3">
    <source>
        <dbReference type="ARBA" id="ARBA00022692"/>
    </source>
</evidence>
<dbReference type="EMBL" id="FPBL01000003">
    <property type="protein sequence ID" value="SFU50985.1"/>
    <property type="molecule type" value="Genomic_DNA"/>
</dbReference>
<evidence type="ECO:0000313" key="9">
    <source>
        <dbReference type="Proteomes" id="UP000183926"/>
    </source>
</evidence>
<feature type="domain" description="Membrane transport protein MMPL" evidence="7">
    <location>
        <begin position="734"/>
        <end position="877"/>
    </location>
</feature>
<dbReference type="OrthoDB" id="7067407at2"/>
<feature type="transmembrane region" description="Helical" evidence="6">
    <location>
        <begin position="780"/>
        <end position="801"/>
    </location>
</feature>
<feature type="transmembrane region" description="Helical" evidence="6">
    <location>
        <begin position="304"/>
        <end position="325"/>
    </location>
</feature>
<feature type="transmembrane region" description="Helical" evidence="6">
    <location>
        <begin position="851"/>
        <end position="871"/>
    </location>
</feature>
<dbReference type="InterPro" id="IPR017841">
    <property type="entry name" value="Hopanoid_biosynth_HpnN"/>
</dbReference>
<dbReference type="InterPro" id="IPR004869">
    <property type="entry name" value="MMPL_dom"/>
</dbReference>
<feature type="transmembrane region" description="Helical" evidence="6">
    <location>
        <begin position="331"/>
        <end position="352"/>
    </location>
</feature>
<reference evidence="8 9" key="1">
    <citation type="submission" date="2016-10" db="EMBL/GenBank/DDBJ databases">
        <authorList>
            <person name="de Groot N.N."/>
        </authorList>
    </citation>
    <scope>NUCLEOTIDE SEQUENCE [LARGE SCALE GENOMIC DNA]</scope>
    <source>
        <strain evidence="8 9">Nm24</strain>
    </source>
</reference>
<feature type="transmembrane region" description="Helical" evidence="6">
    <location>
        <begin position="406"/>
        <end position="427"/>
    </location>
</feature>
<feature type="transmembrane region" description="Helical" evidence="6">
    <location>
        <begin position="20"/>
        <end position="40"/>
    </location>
</feature>
<evidence type="ECO:0000256" key="5">
    <source>
        <dbReference type="ARBA" id="ARBA00023136"/>
    </source>
</evidence>
<feature type="transmembrane region" description="Helical" evidence="6">
    <location>
        <begin position="280"/>
        <end position="297"/>
    </location>
</feature>
<organism evidence="8 9">
    <name type="scientific">Nitrosomonas eutropha</name>
    <dbReference type="NCBI Taxonomy" id="916"/>
    <lineage>
        <taxon>Bacteria</taxon>
        <taxon>Pseudomonadati</taxon>
        <taxon>Pseudomonadota</taxon>
        <taxon>Betaproteobacteria</taxon>
        <taxon>Nitrosomonadales</taxon>
        <taxon>Nitrosomonadaceae</taxon>
        <taxon>Nitrosomonas</taxon>
    </lineage>
</organism>
<dbReference type="Gene3D" id="1.20.1640.10">
    <property type="entry name" value="Multidrug efflux transporter AcrB transmembrane domain"/>
    <property type="match status" value="2"/>
</dbReference>
<evidence type="ECO:0000259" key="7">
    <source>
        <dbReference type="Pfam" id="PF03176"/>
    </source>
</evidence>
<feature type="transmembrane region" description="Helical" evidence="6">
    <location>
        <begin position="822"/>
        <end position="839"/>
    </location>
</feature>
<gene>
    <name evidence="8" type="ORF">SAMN05216339_103122</name>
</gene>
<dbReference type="Pfam" id="PF03176">
    <property type="entry name" value="MMPL"/>
    <property type="match status" value="2"/>
</dbReference>
<feature type="transmembrane region" description="Helical" evidence="6">
    <location>
        <begin position="754"/>
        <end position="774"/>
    </location>
</feature>
<comment type="subcellular location">
    <subcellularLocation>
        <location evidence="1">Cell membrane</location>
        <topology evidence="1">Multi-pass membrane protein</topology>
    </subcellularLocation>
</comment>
<keyword evidence="5 6" id="KW-0472">Membrane</keyword>